<evidence type="ECO:0000313" key="4">
    <source>
        <dbReference type="WBParaSite" id="HCON_00180050-00001"/>
    </source>
</evidence>
<evidence type="ECO:0000256" key="1">
    <source>
        <dbReference type="SAM" id="MobiDB-lite"/>
    </source>
</evidence>
<dbReference type="AlphaFoldDB" id="A0A7I4Z2M8"/>
<evidence type="ECO:0000313" key="3">
    <source>
        <dbReference type="Proteomes" id="UP000025227"/>
    </source>
</evidence>
<dbReference type="OrthoDB" id="5868911at2759"/>
<accession>A0A7I4Z2M8</accession>
<dbReference type="WBParaSite" id="HCON_00180050-00001">
    <property type="protein sequence ID" value="HCON_00180050-00001"/>
    <property type="gene ID" value="HCON_00180050"/>
</dbReference>
<sequence length="166" mass="19789">METASFIQKISTTTIQIFKLFPNSLLKRRQSYNTTGKLTKKFWNTWRNEYLMELRDRHKVVGSKSRSPEQQPHIGDLVILDDDSQLPRGQWPMTVIADLVKSREAPRFKQQQEESFCDQSIDLFLWRYTLIFIVHKIEITNLQQQEQKPLLREKHPRHRGKQLALL</sequence>
<reference evidence="4" key="1">
    <citation type="submission" date="2020-12" db="UniProtKB">
        <authorList>
            <consortium name="WormBaseParasite"/>
        </authorList>
    </citation>
    <scope>IDENTIFICATION</scope>
    <source>
        <strain evidence="4">MHco3</strain>
    </source>
</reference>
<dbReference type="Pfam" id="PF18701">
    <property type="entry name" value="DUF5641"/>
    <property type="match status" value="1"/>
</dbReference>
<feature type="domain" description="DUF5641" evidence="2">
    <location>
        <begin position="32"/>
        <end position="103"/>
    </location>
</feature>
<proteinExistence type="predicted"/>
<evidence type="ECO:0000259" key="2">
    <source>
        <dbReference type="Pfam" id="PF18701"/>
    </source>
</evidence>
<feature type="region of interest" description="Disordered" evidence="1">
    <location>
        <begin position="145"/>
        <end position="166"/>
    </location>
</feature>
<protein>
    <submittedName>
        <fullName evidence="4">DUF5641 domain-containing protein</fullName>
    </submittedName>
</protein>
<dbReference type="InterPro" id="IPR040676">
    <property type="entry name" value="DUF5641"/>
</dbReference>
<keyword evidence="3" id="KW-1185">Reference proteome</keyword>
<organism evidence="3 4">
    <name type="scientific">Haemonchus contortus</name>
    <name type="common">Barber pole worm</name>
    <dbReference type="NCBI Taxonomy" id="6289"/>
    <lineage>
        <taxon>Eukaryota</taxon>
        <taxon>Metazoa</taxon>
        <taxon>Ecdysozoa</taxon>
        <taxon>Nematoda</taxon>
        <taxon>Chromadorea</taxon>
        <taxon>Rhabditida</taxon>
        <taxon>Rhabditina</taxon>
        <taxon>Rhabditomorpha</taxon>
        <taxon>Strongyloidea</taxon>
        <taxon>Trichostrongylidae</taxon>
        <taxon>Haemonchus</taxon>
    </lineage>
</organism>
<name>A0A7I4Z2M8_HAECO</name>
<dbReference type="Proteomes" id="UP000025227">
    <property type="component" value="Unplaced"/>
</dbReference>
<feature type="compositionally biased region" description="Basic residues" evidence="1">
    <location>
        <begin position="154"/>
        <end position="166"/>
    </location>
</feature>